<name>A0A2S1LZB7_9BACI</name>
<organism evidence="1 2">
    <name type="scientific">Priestia filamentosa</name>
    <dbReference type="NCBI Taxonomy" id="1402861"/>
    <lineage>
        <taxon>Bacteria</taxon>
        <taxon>Bacillati</taxon>
        <taxon>Bacillota</taxon>
        <taxon>Bacilli</taxon>
        <taxon>Bacillales</taxon>
        <taxon>Bacillaceae</taxon>
        <taxon>Priestia</taxon>
    </lineage>
</organism>
<reference evidence="2" key="2">
    <citation type="submission" date="2015-06" db="EMBL/GenBank/DDBJ databases">
        <title>Genome Sequence of Bacillus endophyticus and Analysis of its Companion Mechanism in the Ketogulonigenium vulgare-Bacillus strain Consortium.</title>
        <authorList>
            <person name="Jia N."/>
            <person name="Du J."/>
            <person name="Ding M.-Z."/>
            <person name="Gao F."/>
            <person name="Yuan Y.-J."/>
        </authorList>
    </citation>
    <scope>NUCLEOTIDE SEQUENCE [LARGE SCALE GENOMIC DNA]</scope>
    <source>
        <strain evidence="2">Hbe603</strain>
    </source>
</reference>
<sequence length="422" mass="49163">MTREVYLDNLPKWETGGNKGRIDWSKSAGYKVGFLYNDVKGYIEILDYDKNKQILVTKYKNNTLHIKTSHFKKGAIGNLLGLINHAHTYNKGDVVKVSTGNIEVLDQILIKNSKNHTVRGYKYKCLNDGYIGEVSEPKLKNKNGCSVCSNRIIIKGINDVATTHPHLLSYFINKNDAYRNSYGSRKEVLMQCPNCEHKKKYSIDKLTKRGFPCRKCGDGISYPEKFIFNLLEQLNIVFEIQKVFEWSDSRQYDFYLPELNLIIETHGLQHYENNYSFSPDVKLKDIQENDNYKYKLALRNNIYKYIVLDCREWENNWIKDSIENSDLAKIFDLSKINWINCHMFSCSSRVKEVCDLWSESISDTKLISEKIKLSRQTVIKYLKQGSELGWCDYNPKKNMSDNGRNNIMKRKTNLKANSHIAK</sequence>
<evidence type="ECO:0000313" key="1">
    <source>
        <dbReference type="EMBL" id="AWG44158.1"/>
    </source>
</evidence>
<reference evidence="1 2" key="1">
    <citation type="journal article" date="2015" name="PLoS ONE">
        <title>Genome Sequence of Bacillus endophyticus and Analysis of Its Companion Mechanism in the Ketogulonigenium vulgare-Bacillus Strain Consortium.</title>
        <authorList>
            <person name="Jia N."/>
            <person name="Du J."/>
            <person name="Ding M.Z."/>
            <person name="Gao F."/>
            <person name="Yuan Y.J."/>
        </authorList>
    </citation>
    <scope>NUCLEOTIDE SEQUENCE [LARGE SCALE GENOMIC DNA]</scope>
    <source>
        <strain evidence="1 2">Hbe603</strain>
    </source>
</reference>
<dbReference type="Proteomes" id="UP000036202">
    <property type="component" value="Chromosome"/>
</dbReference>
<dbReference type="EMBL" id="CP011974">
    <property type="protein sequence ID" value="AWG44158.1"/>
    <property type="molecule type" value="Genomic_DNA"/>
</dbReference>
<evidence type="ECO:0000313" key="2">
    <source>
        <dbReference type="Proteomes" id="UP000036202"/>
    </source>
</evidence>
<dbReference type="AlphaFoldDB" id="A0A2S1LZB7"/>
<dbReference type="RefSeq" id="WP_048896733.1">
    <property type="nucleotide sequence ID" value="NZ_CP011974.1"/>
</dbReference>
<dbReference type="OrthoDB" id="583824at2"/>
<protein>
    <submittedName>
        <fullName evidence="1">Uncharacterized protein</fullName>
    </submittedName>
</protein>
<accession>A0A2S1LZB7</accession>
<keyword evidence="2" id="KW-1185">Reference proteome</keyword>
<dbReference type="KEGG" id="beo:BEH_24215"/>
<dbReference type="Gene3D" id="3.40.960.10">
    <property type="entry name" value="VSR Endonuclease"/>
    <property type="match status" value="1"/>
</dbReference>
<gene>
    <name evidence="1" type="ORF">BEH_24215</name>
</gene>
<proteinExistence type="predicted"/>